<sequence length="156" mass="18663">MFSVFYNLFCILNNTMQRLFTTREELKDAADRVLENHAYKRVNDMMYQLRVDVVKLYFHIVRGEGIKNNVACAIELSKEEHLQARIEWVSEDDWPSLCHHWETKQYLEKRQKARESRLQSKNDTRNRGGSRPFTETQQWLVLNLSINQLSLSTTFY</sequence>
<dbReference type="AlphaFoldDB" id="J3KX98"/>
<evidence type="ECO:0000256" key="1">
    <source>
        <dbReference type="SAM" id="MobiDB-lite"/>
    </source>
</evidence>
<feature type="region of interest" description="Disordered" evidence="1">
    <location>
        <begin position="113"/>
        <end position="132"/>
    </location>
</feature>
<dbReference type="Gramene" id="OB01G16040.1">
    <property type="protein sequence ID" value="OB01G16040.1"/>
    <property type="gene ID" value="OB01G16040"/>
</dbReference>
<dbReference type="GO" id="GO:0032196">
    <property type="term" value="P:transposition"/>
    <property type="evidence" value="ECO:0007669"/>
    <property type="project" value="InterPro"/>
</dbReference>
<protein>
    <submittedName>
        <fullName evidence="2">Uncharacterized protein</fullName>
    </submittedName>
</protein>
<accession>J3KX98</accession>
<proteinExistence type="predicted"/>
<reference evidence="2" key="2">
    <citation type="submission" date="2013-04" db="UniProtKB">
        <authorList>
            <consortium name="EnsemblPlants"/>
        </authorList>
    </citation>
    <scope>IDENTIFICATION</scope>
</reference>
<evidence type="ECO:0000313" key="2">
    <source>
        <dbReference type="EnsemblPlants" id="OB01G16040.1"/>
    </source>
</evidence>
<dbReference type="Proteomes" id="UP000006038">
    <property type="component" value="Chromosome 1"/>
</dbReference>
<dbReference type="InterPro" id="IPR039266">
    <property type="entry name" value="EN-1/SPM"/>
</dbReference>
<evidence type="ECO:0000313" key="3">
    <source>
        <dbReference type="Proteomes" id="UP000006038"/>
    </source>
</evidence>
<dbReference type="EnsemblPlants" id="OB01G16040.1">
    <property type="protein sequence ID" value="OB01G16040.1"/>
    <property type="gene ID" value="OB01G16040"/>
</dbReference>
<name>J3KX98_ORYBR</name>
<reference evidence="2" key="1">
    <citation type="journal article" date="2013" name="Nat. Commun.">
        <title>Whole-genome sequencing of Oryza brachyantha reveals mechanisms underlying Oryza genome evolution.</title>
        <authorList>
            <person name="Chen J."/>
            <person name="Huang Q."/>
            <person name="Gao D."/>
            <person name="Wang J."/>
            <person name="Lang Y."/>
            <person name="Liu T."/>
            <person name="Li B."/>
            <person name="Bai Z."/>
            <person name="Luis Goicoechea J."/>
            <person name="Liang C."/>
            <person name="Chen C."/>
            <person name="Zhang W."/>
            <person name="Sun S."/>
            <person name="Liao Y."/>
            <person name="Zhang X."/>
            <person name="Yang L."/>
            <person name="Song C."/>
            <person name="Wang M."/>
            <person name="Shi J."/>
            <person name="Liu G."/>
            <person name="Liu J."/>
            <person name="Zhou H."/>
            <person name="Zhou W."/>
            <person name="Yu Q."/>
            <person name="An N."/>
            <person name="Chen Y."/>
            <person name="Cai Q."/>
            <person name="Wang B."/>
            <person name="Liu B."/>
            <person name="Min J."/>
            <person name="Huang Y."/>
            <person name="Wu H."/>
            <person name="Li Z."/>
            <person name="Zhang Y."/>
            <person name="Yin Y."/>
            <person name="Song W."/>
            <person name="Jiang J."/>
            <person name="Jackson S.A."/>
            <person name="Wing R.A."/>
            <person name="Wang J."/>
            <person name="Chen M."/>
        </authorList>
    </citation>
    <scope>NUCLEOTIDE SEQUENCE [LARGE SCALE GENOMIC DNA]</scope>
    <source>
        <strain evidence="2">cv. IRGC 101232</strain>
    </source>
</reference>
<keyword evidence="3" id="KW-1185">Reference proteome</keyword>
<feature type="compositionally biased region" description="Basic and acidic residues" evidence="1">
    <location>
        <begin position="113"/>
        <end position="126"/>
    </location>
</feature>
<organism evidence="2">
    <name type="scientific">Oryza brachyantha</name>
    <name type="common">malo sina</name>
    <dbReference type="NCBI Taxonomy" id="4533"/>
    <lineage>
        <taxon>Eukaryota</taxon>
        <taxon>Viridiplantae</taxon>
        <taxon>Streptophyta</taxon>
        <taxon>Embryophyta</taxon>
        <taxon>Tracheophyta</taxon>
        <taxon>Spermatophyta</taxon>
        <taxon>Magnoliopsida</taxon>
        <taxon>Liliopsida</taxon>
        <taxon>Poales</taxon>
        <taxon>Poaceae</taxon>
        <taxon>BOP clade</taxon>
        <taxon>Oryzoideae</taxon>
        <taxon>Oryzeae</taxon>
        <taxon>Oryzinae</taxon>
        <taxon>Oryza</taxon>
    </lineage>
</organism>
<dbReference type="HOGENOM" id="CLU_1689415_0_0_1"/>
<dbReference type="PANTHER" id="PTHR33157:SF5">
    <property type="entry name" value="OS09G0314100 PROTEIN"/>
    <property type="match status" value="1"/>
</dbReference>
<dbReference type="PANTHER" id="PTHR33157">
    <property type="entry name" value="AUTONOMOUS TRANSPOSABLE ELEMENT EN-1 MOSAIC PROTEIN-RELATED"/>
    <property type="match status" value="1"/>
</dbReference>